<dbReference type="Gene3D" id="3.60.21.70">
    <property type="entry name" value="PhoD-like phosphatase"/>
    <property type="match status" value="1"/>
</dbReference>
<dbReference type="STRING" id="74557.A0A1W0A506"/>
<evidence type="ECO:0000256" key="2">
    <source>
        <dbReference type="SAM" id="MobiDB-lite"/>
    </source>
</evidence>
<dbReference type="Proteomes" id="UP000243217">
    <property type="component" value="Unassembled WGS sequence"/>
</dbReference>
<dbReference type="InterPro" id="IPR038607">
    <property type="entry name" value="PhoD-like_sf"/>
</dbReference>
<dbReference type="EMBL" id="JNBS01000465">
    <property type="protein sequence ID" value="OQS05373.1"/>
    <property type="molecule type" value="Genomic_DNA"/>
</dbReference>
<protein>
    <submittedName>
        <fullName evidence="3">Uncharacterized protein</fullName>
    </submittedName>
</protein>
<feature type="compositionally biased region" description="Basic and acidic residues" evidence="2">
    <location>
        <begin position="2123"/>
        <end position="2133"/>
    </location>
</feature>
<feature type="coiled-coil region" evidence="1">
    <location>
        <begin position="1994"/>
        <end position="2100"/>
    </location>
</feature>
<dbReference type="PANTHER" id="PTHR37031:SF2">
    <property type="entry name" value="PHOD-LIKE PHOSPHATASE METALLOPHOSPHATASE DOMAIN-CONTAINING PROTEIN"/>
    <property type="match status" value="1"/>
</dbReference>
<comment type="caution">
    <text evidence="3">The sequence shown here is derived from an EMBL/GenBank/DDBJ whole genome shotgun (WGS) entry which is preliminary data.</text>
</comment>
<sequence length="2149" mass="244904">MILAEIQTIEAKAYQPCIIHFSKLAPKTKYLVALTGITQQDAISSIACITTFASVINTCRFVQLNHLGKPLIPSRDLKAIENAKENINASEASASILVHWNFGILQPEVVLNALRTLEVFNVLTQPTIMLDLGEEVVLISLVNHFRLLWQNKLYIGFLRTVSNLILTPWQHMLYGGFNNKNILQLDTMPASSRQWIEDQFQRLWNCYIGALFQPDAIIDEIQIFSFGATTLLRLPDPMEATQYTSLGRILHETQCFACIVCMSQPLLPLTPPEDEAKVTMVIEHLNNWNLRSAFTKLLVLAPTNDYGVVSTISLADTTSTFTQLLFGPFRPQNYSIDTEAKIYSVGKFSLHHSSVYCEPHYGYLELTMQRIKDQDGALANLGPVIGIVTSKSAKVLIEADQDCLIVCEAKDRITHITFYCRRKVRAQSPVVFSFENLQPQRRYDLIFHGANCATSSCFHTLQENAPALHLTWVANDDIFSLNAFNPVTTFWNDYLVNMTAFPSTDTILCLHRHIAAQNTIRSAMTHWSLYPNDKDAIVALFRQSIRKHWTINAAVLSSGSHCFLGSGFDWNELNIPISRDVVLWAREVAFEYQHHALWPELRSVERYGYHFQNNIGFLHIDTMEHRLDTDEDYLFNKSEFLSPKQWTLIKDVFAKENGTNCLVITCDVPFVWNSQQIQNNSILWNDWVMYPNELEKLFLLAFSWKVEIPSRNVVFVCAGQIGAKTMITRNNTSIEQIMVGPVTCGVPSDITLPEIKGESPTGQFAYYHTFQRGPLYTSTIVVPHPLKANVETRSSRHQQNNAKIVLGPVLGRITATSARILIEVDRDVEKCVCICTKANTEENVKSSTSLKAFIPSIFTLVDLKPQTEYTVSIEGLFNLPMARFWTPHQNPYSVKCLVVHDSTWRNLTNNSSLWSYILSSRAIIAKAAAQTSHFAGDTLGHDSNLWHGIVEVQASAPLQKPIVIIHNGAQVNLREAFTEKEVAFVNNSCRLMNNSLLALVHRMMNMDESDWSSLTSEIQFAMQEVYRVQWNMPPYKNVLGECSNIMLFHEKDLYFSLSIVESQLKDDIDISKATKAIAFFREIAQKVWFLYQNQLTTDINPESLMTTRTSSFVSYGLCTIISLNQNFSPIAKEAPTSKSAGIDLTKVTQANNLMPPGSWLVLDDALMYMKQESKILFASLCFDLLELTLNPIYLIGINRFFEKIFDWKNQAVDQRELHIVTLGQTYATYTITDQRSGGKCHLYQIVSITALSNISGAPLYPPTGSISKRFIYEKQGVSPTESTRSYLILNFLSDLNHVKCEEIRSHSPYALPCKATVGPIVGRLQIFKDVNTEKVTVTGTIMLEVNASCCITCIILDVLSGREIKLTIDMRANVPEQFVCNSLEPERRYAYLFEGIENSDKRKGTFHTPSANINTLNVVVVSSNFPQLRDKACSNVWQLLFERVKTPWHGIDMLLHIGGQVPLHEAAHECMNWLRDQFSNSPNTPKEDVIKQMRAKIVQRFQQEYRIAWNVPFVCEVLSNTSNLMIWTQNDIATTYGRATDMLLRAGFTENDLEAAKTIQEIAIEVCLMYQSSLGWKNDLLQDDELQNSTLQQEQSSLITAPPKYYGLLFDYIGFFIFDMRTTNTEDEMTCNKRLTKPLNPLDRPTISEAQWLAFENLLRIKSIRALVLVMEYPLLLTNTKLSPLESQSLFYNSFDMQAHWIACPALLEQLIALLFKWKEKFDGREVIIISGNMSIGLNTLLRNVKSSFLISTFATGPVIGSVNNFPFNDRGSFGPEKQYEFEHRFVPRLPNYILLEISIHTQTMNDTEARHYATCMSDIMHQENVFVLHKPTRLQRLPLWWRRYCIQEKQTFWSNIVVNTVDERITLTKYLANDKPYLNAIKKWYAKYNFVDTTRLTELQSNTSSKTIFKSIKQVVRELWSSLPANIKEVNCTQPGTIMTLDRKLALEQVQFNPSGPIDLERFRSLCAAIAKAACALKIAAKLAAEDAEMAYEAQQTQKKERLLVEAQEKQRQEAAAAQDAVQMQALQKSNILAYAEEMNRREKAKLDKAEAEKEAALAAKKALKEAMKRHNHDEEQKLHKEQRQLKALKERMEAHMSELGPTSEYNEMELEWSRCLREHQLHQQQRNESKYRASSKKNKATNNKDTS</sequence>
<dbReference type="OrthoDB" id="2419400at2759"/>
<accession>A0A1W0A506</accession>
<proteinExistence type="predicted"/>
<feature type="region of interest" description="Disordered" evidence="2">
    <location>
        <begin position="2123"/>
        <end position="2149"/>
    </location>
</feature>
<dbReference type="PANTHER" id="PTHR37031">
    <property type="entry name" value="METALLOPHOSPHATASE BINDING DOMAIN PROTEIN"/>
    <property type="match status" value="1"/>
</dbReference>
<evidence type="ECO:0000256" key="1">
    <source>
        <dbReference type="SAM" id="Coils"/>
    </source>
</evidence>
<reference evidence="3 4" key="1">
    <citation type="journal article" date="2014" name="Genome Biol. Evol.">
        <title>The secreted proteins of Achlya hypogyna and Thraustotheca clavata identify the ancestral oomycete secretome and reveal gene acquisitions by horizontal gene transfer.</title>
        <authorList>
            <person name="Misner I."/>
            <person name="Blouin N."/>
            <person name="Leonard G."/>
            <person name="Richards T.A."/>
            <person name="Lane C.E."/>
        </authorList>
    </citation>
    <scope>NUCLEOTIDE SEQUENCE [LARGE SCALE GENOMIC DNA]</scope>
    <source>
        <strain evidence="3 4">ATCC 34112</strain>
    </source>
</reference>
<evidence type="ECO:0000313" key="3">
    <source>
        <dbReference type="EMBL" id="OQS05373.1"/>
    </source>
</evidence>
<gene>
    <name evidence="3" type="ORF">THRCLA_02482</name>
</gene>
<keyword evidence="4" id="KW-1185">Reference proteome</keyword>
<organism evidence="3 4">
    <name type="scientific">Thraustotheca clavata</name>
    <dbReference type="NCBI Taxonomy" id="74557"/>
    <lineage>
        <taxon>Eukaryota</taxon>
        <taxon>Sar</taxon>
        <taxon>Stramenopiles</taxon>
        <taxon>Oomycota</taxon>
        <taxon>Saprolegniomycetes</taxon>
        <taxon>Saprolegniales</taxon>
        <taxon>Achlyaceae</taxon>
        <taxon>Thraustotheca</taxon>
    </lineage>
</organism>
<keyword evidence="1" id="KW-0175">Coiled coil</keyword>
<name>A0A1W0A506_9STRA</name>
<evidence type="ECO:0000313" key="4">
    <source>
        <dbReference type="Proteomes" id="UP000243217"/>
    </source>
</evidence>